<evidence type="ECO:0000313" key="2">
    <source>
        <dbReference type="Proteomes" id="UP000003811"/>
    </source>
</evidence>
<keyword evidence="1" id="KW-0614">Plasmid</keyword>
<dbReference type="RefSeq" id="WP_007250785.1">
    <property type="nucleotide sequence ID" value="NZ_CP047261.1"/>
</dbReference>
<name>A0A8T8CAG3_PSEYM</name>
<organism evidence="1 2">
    <name type="scientific">Pseudomonas syringae pv. maculicola str. ES4326</name>
    <dbReference type="NCBI Taxonomy" id="629265"/>
    <lineage>
        <taxon>Bacteria</taxon>
        <taxon>Pseudomonadati</taxon>
        <taxon>Pseudomonadota</taxon>
        <taxon>Gammaproteobacteria</taxon>
        <taxon>Pseudomonadales</taxon>
        <taxon>Pseudomonadaceae</taxon>
        <taxon>Pseudomonas</taxon>
    </lineage>
</organism>
<evidence type="ECO:0000313" key="1">
    <source>
        <dbReference type="EMBL" id="QHF00502.1"/>
    </source>
</evidence>
<gene>
    <name evidence="1" type="ORF">PMA4326_028720</name>
</gene>
<proteinExistence type="predicted"/>
<accession>A0A8T8CAG3</accession>
<sequence>MLKSTTEMYMKRSLPIVSTVLALAAGIALGYAIWHTDPVETQVIPAASLKDFSRRALEDFCAMSAVFTDLVRPGTVKDGVREQKAVRGFQMIANPLSDRAAVCSVKASIITRRTQQNGNSMEISGDTHLTYLVALNGDSEIISEEFAKELLRSQVIKVVASNLGNDGTIVPKVKLKF</sequence>
<dbReference type="AlphaFoldDB" id="A0A8T8CAG3"/>
<geneLocation type="plasmid" evidence="1 2">
    <name>pPma4326F</name>
</geneLocation>
<reference evidence="1 2" key="1">
    <citation type="journal article" date="2011" name="PLoS Pathog.">
        <title>Dynamic evolution of pathogenicity revealed by sequencing and comparative genomics of 19 Pseudomonas syringae isolates.</title>
        <authorList>
            <person name="Baltrus D.A."/>
            <person name="Nishimura M.T."/>
            <person name="Romanchuk A."/>
            <person name="Chang J.H."/>
            <person name="Mukhtar M.S."/>
            <person name="Cherkis K."/>
            <person name="Roach J."/>
            <person name="Grant S.R."/>
            <person name="Jones C.D."/>
            <person name="Dangl J.L."/>
        </authorList>
    </citation>
    <scope>NUCLEOTIDE SEQUENCE [LARGE SCALE GENOMIC DNA]</scope>
    <source>
        <strain evidence="1 2">ES4326</strain>
    </source>
</reference>
<dbReference type="EMBL" id="CP047261">
    <property type="protein sequence ID" value="QHF00502.1"/>
    <property type="molecule type" value="Genomic_DNA"/>
</dbReference>
<protein>
    <submittedName>
        <fullName evidence="1">Uncharacterized protein</fullName>
    </submittedName>
</protein>
<dbReference type="Proteomes" id="UP000003811">
    <property type="component" value="Plasmid pPma4326F"/>
</dbReference>